<dbReference type="EMBL" id="JARELW010000008">
    <property type="protein sequence ID" value="MEA8801560.1"/>
    <property type="molecule type" value="Genomic_DNA"/>
</dbReference>
<evidence type="ECO:0000313" key="2">
    <source>
        <dbReference type="EMBL" id="MDX7017150.1"/>
    </source>
</evidence>
<evidence type="ECO:0000256" key="1">
    <source>
        <dbReference type="SAM" id="SignalP"/>
    </source>
</evidence>
<dbReference type="Proteomes" id="UP001303386">
    <property type="component" value="Unassembled WGS sequence"/>
</dbReference>
<evidence type="ECO:0000313" key="4">
    <source>
        <dbReference type="Proteomes" id="UP001279012"/>
    </source>
</evidence>
<keyword evidence="1" id="KW-0732">Signal</keyword>
<feature type="chain" id="PRO_5043297516" evidence="1">
    <location>
        <begin position="25"/>
        <end position="98"/>
    </location>
</feature>
<proteinExistence type="predicted"/>
<feature type="signal peptide" evidence="1">
    <location>
        <begin position="1"/>
        <end position="24"/>
    </location>
</feature>
<organism evidence="2 4">
    <name type="scientific">Klebsiella aerogenes</name>
    <name type="common">Enterobacter aerogenes</name>
    <dbReference type="NCBI Taxonomy" id="548"/>
    <lineage>
        <taxon>Bacteria</taxon>
        <taxon>Pseudomonadati</taxon>
        <taxon>Pseudomonadota</taxon>
        <taxon>Gammaproteobacteria</taxon>
        <taxon>Enterobacterales</taxon>
        <taxon>Enterobacteriaceae</taxon>
        <taxon>Klebsiella/Raoultella group</taxon>
        <taxon>Klebsiella</taxon>
    </lineage>
</organism>
<dbReference type="AlphaFoldDB" id="A0AAW9E9Q1"/>
<accession>A0AAW9E9Q1</accession>
<dbReference type="Proteomes" id="UP001279012">
    <property type="component" value="Unassembled WGS sequence"/>
</dbReference>
<sequence length="98" mass="10571">MTGVLLATVCFLPALLTFSTTSNAASGVIRFHGGVVEPPCKIRSSEDQVSMACAKQKSVTFSAQQVARGDLQHANIKSTQFTFINPQHTNAILEVSYR</sequence>
<dbReference type="RefSeq" id="WP_223575861.1">
    <property type="nucleotide sequence ID" value="NZ_AP022108.1"/>
</dbReference>
<name>A0AAW9E9Q1_KLEAE</name>
<evidence type="ECO:0000313" key="3">
    <source>
        <dbReference type="EMBL" id="MEA8801560.1"/>
    </source>
</evidence>
<gene>
    <name evidence="3" type="ORF">PZT46_20170</name>
    <name evidence="2" type="ORF">SJ059_22125</name>
</gene>
<dbReference type="EMBL" id="JAWZZT010000024">
    <property type="protein sequence ID" value="MDX7017150.1"/>
    <property type="molecule type" value="Genomic_DNA"/>
</dbReference>
<comment type="caution">
    <text evidence="2">The sequence shown here is derived from an EMBL/GenBank/DDBJ whole genome shotgun (WGS) entry which is preliminary data.</text>
</comment>
<protein>
    <submittedName>
        <fullName evidence="2">Fimbrial assembly protein</fullName>
    </submittedName>
</protein>
<reference evidence="3" key="1">
    <citation type="journal article" date="2023" name="J. Hosp. Infect.">
        <title>Cross-contamination of carbapenem-resistant Gram-negative bacteria between patients and hospital environment in the first year of a newly built surgical ward.</title>
        <authorList>
            <person name="Boutin S."/>
            <person name="Scherrer M."/>
            <person name="Spath I."/>
            <person name="Kocer K."/>
            <person name="Heeg K."/>
            <person name="Nurjadi D."/>
        </authorList>
    </citation>
    <scope>NUCLEOTIDE SEQUENCE</scope>
    <source>
        <strain evidence="3">KE10384</strain>
    </source>
</reference>
<dbReference type="GeneID" id="93311432"/>
<reference evidence="2" key="2">
    <citation type="submission" date="2023-11" db="EMBL/GenBank/DDBJ databases">
        <title>Detection of rare carbapenemases in Enterobacterales - comparison of two colorimetric and two CIM-based carbapenemase assays.</title>
        <authorList>
            <person name="Schaffarczyk L."/>
            <person name="Noster J."/>
            <person name="Stelzer Y."/>
            <person name="Sattler J."/>
            <person name="Gatermann S."/>
            <person name="Hamprecht A."/>
        </authorList>
    </citation>
    <scope>NUCLEOTIDE SEQUENCE</scope>
    <source>
        <strain evidence="2">CIM-Cont-037</strain>
    </source>
</reference>